<keyword evidence="2" id="KW-1185">Reference proteome</keyword>
<dbReference type="InterPro" id="IPR014547">
    <property type="entry name" value="UCP028477"/>
</dbReference>
<sequence length="265" mass="30139">MRITFAFIVCITYASQLWAGSRSNEPAKIEPQRIVTFAKQVEKIAAQKGARAFILSRVGRPEEDLPKGIFYTHTAIAVYSSIELEDGSVVNGYAIHNLYQDDKRPNRSMLVTDYPVDFFWGAQRLKTGIVIPTPDLQKRLIDIIAQGKNKTLHNSRYSVLSNPFNQQFQNCTEHTLDVVNAAVYQTTDWQRLKNNAQAYFSPQRVHVSKFKLALGSMFSDDLTTADHKGKVYTTTFTSIMRYMRDFELSQESFTVFEDGSIVAIN</sequence>
<evidence type="ECO:0000313" key="2">
    <source>
        <dbReference type="Proteomes" id="UP001500359"/>
    </source>
</evidence>
<reference evidence="1 2" key="1">
    <citation type="journal article" date="2019" name="Int. J. Syst. Evol. Microbiol.">
        <title>The Global Catalogue of Microorganisms (GCM) 10K type strain sequencing project: providing services to taxonomists for standard genome sequencing and annotation.</title>
        <authorList>
            <consortium name="The Broad Institute Genomics Platform"/>
            <consortium name="The Broad Institute Genome Sequencing Center for Infectious Disease"/>
            <person name="Wu L."/>
            <person name="Ma J."/>
        </authorList>
    </citation>
    <scope>NUCLEOTIDE SEQUENCE [LARGE SCALE GENOMIC DNA]</scope>
    <source>
        <strain evidence="1 2">JCM 15896</strain>
    </source>
</reference>
<evidence type="ECO:0000313" key="1">
    <source>
        <dbReference type="EMBL" id="GAA0854320.1"/>
    </source>
</evidence>
<protein>
    <recommendedName>
        <fullName evidence="3">DUF2145 domain-containing protein</fullName>
    </recommendedName>
</protein>
<dbReference type="EMBL" id="BAAAFD010000002">
    <property type="protein sequence ID" value="GAA0854320.1"/>
    <property type="molecule type" value="Genomic_DNA"/>
</dbReference>
<accession>A0ABN1LFB4</accession>
<evidence type="ECO:0008006" key="3">
    <source>
        <dbReference type="Google" id="ProtNLM"/>
    </source>
</evidence>
<proteinExistence type="predicted"/>
<organism evidence="1 2">
    <name type="scientific">Aliiglaciecola litoralis</name>
    <dbReference type="NCBI Taxonomy" id="582857"/>
    <lineage>
        <taxon>Bacteria</taxon>
        <taxon>Pseudomonadati</taxon>
        <taxon>Pseudomonadota</taxon>
        <taxon>Gammaproteobacteria</taxon>
        <taxon>Alteromonadales</taxon>
        <taxon>Alteromonadaceae</taxon>
        <taxon>Aliiglaciecola</taxon>
    </lineage>
</organism>
<dbReference type="RefSeq" id="WP_343857067.1">
    <property type="nucleotide sequence ID" value="NZ_BAAAFD010000002.1"/>
</dbReference>
<dbReference type="Pfam" id="PF09916">
    <property type="entry name" value="DUF2145"/>
    <property type="match status" value="1"/>
</dbReference>
<dbReference type="Proteomes" id="UP001500359">
    <property type="component" value="Unassembled WGS sequence"/>
</dbReference>
<comment type="caution">
    <text evidence="1">The sequence shown here is derived from an EMBL/GenBank/DDBJ whole genome shotgun (WGS) entry which is preliminary data.</text>
</comment>
<name>A0ABN1LFB4_9ALTE</name>
<gene>
    <name evidence="1" type="ORF">GCM10009114_09590</name>
</gene>